<dbReference type="EMBL" id="SVAF01000033">
    <property type="protein sequence ID" value="MBE6165434.1"/>
    <property type="molecule type" value="Genomic_DNA"/>
</dbReference>
<dbReference type="InterPro" id="IPR035906">
    <property type="entry name" value="MetI-like_sf"/>
</dbReference>
<evidence type="ECO:0000256" key="3">
    <source>
        <dbReference type="ARBA" id="ARBA00022989"/>
    </source>
</evidence>
<gene>
    <name evidence="6" type="ORF">E7156_09145</name>
</gene>
<accession>A0A927XL61</accession>
<evidence type="ECO:0000256" key="4">
    <source>
        <dbReference type="ARBA" id="ARBA00023136"/>
    </source>
</evidence>
<evidence type="ECO:0000313" key="7">
    <source>
        <dbReference type="Proteomes" id="UP000700800"/>
    </source>
</evidence>
<comment type="caution">
    <text evidence="6">The sequence shown here is derived from an EMBL/GenBank/DDBJ whole genome shotgun (WGS) entry which is preliminary data.</text>
</comment>
<keyword evidence="2 5" id="KW-0812">Transmembrane</keyword>
<dbReference type="GO" id="GO:0016020">
    <property type="term" value="C:membrane"/>
    <property type="evidence" value="ECO:0007669"/>
    <property type="project" value="UniProtKB-SubCell"/>
</dbReference>
<dbReference type="Proteomes" id="UP000700800">
    <property type="component" value="Unassembled WGS sequence"/>
</dbReference>
<feature type="non-terminal residue" evidence="6">
    <location>
        <position position="1"/>
    </location>
</feature>
<keyword evidence="3 5" id="KW-1133">Transmembrane helix</keyword>
<keyword evidence="4 5" id="KW-0472">Membrane</keyword>
<feature type="transmembrane region" description="Helical" evidence="5">
    <location>
        <begin position="16"/>
        <end position="37"/>
    </location>
</feature>
<sequence length="50" mass="5366">ISTALFAFKGPYGTNWPVILAGVVIVILPILIVFLSLQKYIYNGVAGSVK</sequence>
<comment type="subcellular location">
    <subcellularLocation>
        <location evidence="1">Membrane</location>
        <topology evidence="1">Multi-pass membrane protein</topology>
    </subcellularLocation>
</comment>
<evidence type="ECO:0000313" key="6">
    <source>
        <dbReference type="EMBL" id="MBE6165434.1"/>
    </source>
</evidence>
<reference evidence="6" key="1">
    <citation type="submission" date="2019-04" db="EMBL/GenBank/DDBJ databases">
        <title>Evolution of Biomass-Degrading Anaerobic Consortia Revealed by Metagenomics.</title>
        <authorList>
            <person name="Peng X."/>
        </authorList>
    </citation>
    <scope>NUCLEOTIDE SEQUENCE</scope>
    <source>
        <strain evidence="6">SIG195</strain>
    </source>
</reference>
<dbReference type="AlphaFoldDB" id="A0A927XL61"/>
<evidence type="ECO:0000256" key="5">
    <source>
        <dbReference type="SAM" id="Phobius"/>
    </source>
</evidence>
<dbReference type="SUPFAM" id="SSF161098">
    <property type="entry name" value="MetI-like"/>
    <property type="match status" value="1"/>
</dbReference>
<evidence type="ECO:0000256" key="1">
    <source>
        <dbReference type="ARBA" id="ARBA00004141"/>
    </source>
</evidence>
<name>A0A927XL61_9STRE</name>
<organism evidence="6 7">
    <name type="scientific">Streptococcus gallolyticus</name>
    <dbReference type="NCBI Taxonomy" id="315405"/>
    <lineage>
        <taxon>Bacteria</taxon>
        <taxon>Bacillati</taxon>
        <taxon>Bacillota</taxon>
        <taxon>Bacilli</taxon>
        <taxon>Lactobacillales</taxon>
        <taxon>Streptococcaceae</taxon>
        <taxon>Streptococcus</taxon>
    </lineage>
</organism>
<proteinExistence type="predicted"/>
<protein>
    <submittedName>
        <fullName evidence="6">Carbohydrate ABC transporter permease</fullName>
    </submittedName>
</protein>
<evidence type="ECO:0000256" key="2">
    <source>
        <dbReference type="ARBA" id="ARBA00022692"/>
    </source>
</evidence>